<protein>
    <submittedName>
        <fullName evidence="1">DUF1694 domain-containing protein</fullName>
    </submittedName>
</protein>
<dbReference type="AlphaFoldDB" id="A0A845F4C5"/>
<comment type="caution">
    <text evidence="1">The sequence shown here is derived from an EMBL/GenBank/DDBJ whole genome shotgun (WGS) entry which is preliminary data.</text>
</comment>
<evidence type="ECO:0000313" key="1">
    <source>
        <dbReference type="EMBL" id="MYL65546.1"/>
    </source>
</evidence>
<evidence type="ECO:0000313" key="2">
    <source>
        <dbReference type="Proteomes" id="UP000447833"/>
    </source>
</evidence>
<accession>A0A845F4C5</accession>
<organism evidence="1 2">
    <name type="scientific">Guptibacillus hwajinpoensis</name>
    <dbReference type="NCBI Taxonomy" id="208199"/>
    <lineage>
        <taxon>Bacteria</taxon>
        <taxon>Bacillati</taxon>
        <taxon>Bacillota</taxon>
        <taxon>Bacilli</taxon>
        <taxon>Bacillales</taxon>
        <taxon>Guptibacillaceae</taxon>
        <taxon>Guptibacillus</taxon>
    </lineage>
</organism>
<gene>
    <name evidence="1" type="ORF">GLW07_19490</name>
</gene>
<dbReference type="InterPro" id="IPR029064">
    <property type="entry name" value="Ribosomal_eL30-like_sf"/>
</dbReference>
<dbReference type="PIRSF" id="PIRSF034303">
    <property type="entry name" value="DUF1694"/>
    <property type="match status" value="1"/>
</dbReference>
<sequence>MNDDEVTNVNEEIKRVLDAGVYGTPELKPAEKALFLSTFRERVYIALTKRQVAQNNVYKEVKEEMRRVRNGILYLNGDLSYSMLSKYIKEASKLSISFTIVNDKETDTPLGLVLASKQEAVEREEVFIRDDRFSLE</sequence>
<dbReference type="InterPro" id="IPR012543">
    <property type="entry name" value="DUF1694"/>
</dbReference>
<dbReference type="SUPFAM" id="SSF160515">
    <property type="entry name" value="YueI-like"/>
    <property type="match status" value="1"/>
</dbReference>
<proteinExistence type="predicted"/>
<name>A0A845F4C5_9BACL</name>
<dbReference type="EMBL" id="WMEY01000008">
    <property type="protein sequence ID" value="MYL65546.1"/>
    <property type="molecule type" value="Genomic_DNA"/>
</dbReference>
<reference evidence="1 2" key="1">
    <citation type="submission" date="2019-11" db="EMBL/GenBank/DDBJ databases">
        <title>Genome sequences of 17 halophilic strains isolated from different environments.</title>
        <authorList>
            <person name="Furrow R.E."/>
        </authorList>
    </citation>
    <scope>NUCLEOTIDE SEQUENCE [LARGE SCALE GENOMIC DNA]</scope>
    <source>
        <strain evidence="1 2">22506_14_FS</strain>
    </source>
</reference>
<dbReference type="Gene3D" id="3.30.1330.30">
    <property type="match status" value="1"/>
</dbReference>
<dbReference type="Proteomes" id="UP000447833">
    <property type="component" value="Unassembled WGS sequence"/>
</dbReference>
<dbReference type="Pfam" id="PF07997">
    <property type="entry name" value="DUF1694"/>
    <property type="match status" value="1"/>
</dbReference>